<evidence type="ECO:0000256" key="3">
    <source>
        <dbReference type="ARBA" id="ARBA00022840"/>
    </source>
</evidence>
<dbReference type="PANTHER" id="PTHR44329">
    <property type="entry name" value="SERINE/THREONINE-PROTEIN KINASE TNNI3K-RELATED"/>
    <property type="match status" value="1"/>
</dbReference>
<accession>A0A6J8C0R6</accession>
<keyword evidence="3 4" id="KW-0067">ATP-binding</keyword>
<reference evidence="8 9" key="1">
    <citation type="submission" date="2020-06" db="EMBL/GenBank/DDBJ databases">
        <authorList>
            <person name="Li R."/>
            <person name="Bekaert M."/>
        </authorList>
    </citation>
    <scope>NUCLEOTIDE SEQUENCE [LARGE SCALE GENOMIC DNA]</scope>
    <source>
        <strain evidence="9">wild</strain>
    </source>
</reference>
<feature type="region of interest" description="Disordered" evidence="5">
    <location>
        <begin position="331"/>
        <end position="368"/>
    </location>
</feature>
<name>A0A6J8C0R6_MYTCO</name>
<keyword evidence="1" id="KW-0808">Transferase</keyword>
<dbReference type="Pfam" id="PF00531">
    <property type="entry name" value="Death"/>
    <property type="match status" value="1"/>
</dbReference>
<keyword evidence="2 4" id="KW-0547">Nucleotide-binding</keyword>
<evidence type="ECO:0000256" key="4">
    <source>
        <dbReference type="PROSITE-ProRule" id="PRU10141"/>
    </source>
</evidence>
<evidence type="ECO:0000256" key="2">
    <source>
        <dbReference type="ARBA" id="ARBA00022741"/>
    </source>
</evidence>
<feature type="compositionally biased region" description="Polar residues" evidence="5">
    <location>
        <begin position="333"/>
        <end position="348"/>
    </location>
</feature>
<organism evidence="8 9">
    <name type="scientific">Mytilus coruscus</name>
    <name type="common">Sea mussel</name>
    <dbReference type="NCBI Taxonomy" id="42192"/>
    <lineage>
        <taxon>Eukaryota</taxon>
        <taxon>Metazoa</taxon>
        <taxon>Spiralia</taxon>
        <taxon>Lophotrochozoa</taxon>
        <taxon>Mollusca</taxon>
        <taxon>Bivalvia</taxon>
        <taxon>Autobranchia</taxon>
        <taxon>Pteriomorphia</taxon>
        <taxon>Mytilida</taxon>
        <taxon>Mytiloidea</taxon>
        <taxon>Mytilidae</taxon>
        <taxon>Mytilinae</taxon>
        <taxon>Mytilus</taxon>
    </lineage>
</organism>
<dbReference type="PANTHER" id="PTHR44329:SF293">
    <property type="entry name" value="MITOGEN-ACTIVATED PROTEIN KINASE KINASE KINASE"/>
    <property type="match status" value="1"/>
</dbReference>
<gene>
    <name evidence="8" type="ORF">MCOR_24403</name>
</gene>
<dbReference type="InterPro" id="IPR000719">
    <property type="entry name" value="Prot_kinase_dom"/>
</dbReference>
<dbReference type="InterPro" id="IPR011009">
    <property type="entry name" value="Kinase-like_dom_sf"/>
</dbReference>
<feature type="region of interest" description="Disordered" evidence="5">
    <location>
        <begin position="483"/>
        <end position="514"/>
    </location>
</feature>
<dbReference type="InterPro" id="IPR051681">
    <property type="entry name" value="Ser/Thr_Kinases-Pseudokinases"/>
</dbReference>
<evidence type="ECO:0000313" key="8">
    <source>
        <dbReference type="EMBL" id="CAC5389206.1"/>
    </source>
</evidence>
<feature type="compositionally biased region" description="Low complexity" evidence="5">
    <location>
        <begin position="885"/>
        <end position="897"/>
    </location>
</feature>
<dbReference type="Gene3D" id="1.10.510.10">
    <property type="entry name" value="Transferase(Phosphotransferase) domain 1"/>
    <property type="match status" value="1"/>
</dbReference>
<dbReference type="GO" id="GO:0031349">
    <property type="term" value="P:positive regulation of defense response"/>
    <property type="evidence" value="ECO:0007669"/>
    <property type="project" value="UniProtKB-ARBA"/>
</dbReference>
<protein>
    <recommendedName>
        <fullName evidence="10">Non-specific serine/threonine protein kinase</fullName>
    </recommendedName>
</protein>
<dbReference type="InterPro" id="IPR001245">
    <property type="entry name" value="Ser-Thr/Tyr_kinase_cat_dom"/>
</dbReference>
<evidence type="ECO:0000256" key="1">
    <source>
        <dbReference type="ARBA" id="ARBA00022527"/>
    </source>
</evidence>
<sequence>MATQKVEVPVIPRNQFMLEEFPIGRGGFGTVFRGQHTKLGLVAVKTLIDTGLLPQKHLRALQNEAERLRTVCQHPCILNLHGIITEKNNYSLVLEYMPLGSANEFRKDFTVQWPLIVQIIRDVIDGMTFLHSHNPIILHLDLKADNILLDKGVRAKISDFGLSEWKTITMTVTRGEGGGQSSARRCTVSHVPPEVWSNVNLPSDRYYDIYSFGIIIWELLSGEFPYKAAAEELIRSAVLSGQRPDFIQIPKDCPMFLTKMMTRCWHQKPTQRPAFKDLKPEIEDEFEKNYRRTVVKSLKNVRREITQKFPSTDPIYFFTNEIDSMVEPVEPVASTSADTTPKNVSTTPKVVDEETHPQTKQTEQKKEEEKAVPKVLFKKTEDLTTEEKEIHKILFSPTACRLAKSRYFNDIFKVSENTWQTLVDPVKRRKLIEADETLARQVRYSKFNAFDELDGEFYDFRTSVGRQWTEAFQKDIYDRQRRSYNKDRGYGSSNSEETERGKKHKRASDSLEKNPAMKKLRNGGAYYKVKKILENPDMLKQSLEDKRKGVDSSLRLTAIDSESLELLKNPFLLMMVFGNEYDIKGKFKDNYRDLFMQLFSNAPYKGSFPTGGYKLPESMKDMIPHWLESEMTKEGWDVDRIQQIQDSERRRRRYHYGMNPDSDDDDYDDYPPMRYLSRRMMDVNVKPGSGISEKLDGYQLRRMVSDVERNCGNKTDLAKKVIRILSRPPKEERDEERKREKERRAAGHSSSAYAPMSHARGSNPMEMMMMMGMGGDPSRIDEKTMRQIMKMEQRNRMKEMKSSNVSERLNIRTPSMFQKQSLLKRKSSSSPTSSKPMATKTQSDLETDASASIPDISVKSGEKGQTNPSDAKKSKSDLETDAKGSSSDSTPKLSTSTDGSVEIEHKSSGVFGGLTKLFFGKSAKVPNMQVGDKNVMHIGRHFDDSDEDDYMPDSSYDKTYQPPSNERPPTKLEIDKIASKIHGDYRNLGRQLKVPYNAVEQVVEDYRKEGMHEVTYQMVKKWQELNGDAATNVVLSNALHKMRRDDLSRYLRF</sequence>
<dbReference type="SUPFAM" id="SSF56112">
    <property type="entry name" value="Protein kinase-like (PK-like)"/>
    <property type="match status" value="1"/>
</dbReference>
<dbReference type="PROSITE" id="PS50017">
    <property type="entry name" value="DEATH_DOMAIN"/>
    <property type="match status" value="1"/>
</dbReference>
<dbReference type="Pfam" id="PF07714">
    <property type="entry name" value="PK_Tyr_Ser-Thr"/>
    <property type="match status" value="1"/>
</dbReference>
<feature type="compositionally biased region" description="Basic and acidic residues" evidence="5">
    <location>
        <begin position="350"/>
        <end position="368"/>
    </location>
</feature>
<keyword evidence="9" id="KW-1185">Reference proteome</keyword>
<dbReference type="Gene3D" id="1.10.533.10">
    <property type="entry name" value="Death Domain, Fas"/>
    <property type="match status" value="1"/>
</dbReference>
<feature type="binding site" evidence="4">
    <location>
        <position position="45"/>
    </location>
    <ligand>
        <name>ATP</name>
        <dbReference type="ChEBI" id="CHEBI:30616"/>
    </ligand>
</feature>
<dbReference type="EMBL" id="CACVKT020004324">
    <property type="protein sequence ID" value="CAC5389206.1"/>
    <property type="molecule type" value="Genomic_DNA"/>
</dbReference>
<feature type="region of interest" description="Disordered" evidence="5">
    <location>
        <begin position="723"/>
        <end position="762"/>
    </location>
</feature>
<dbReference type="PROSITE" id="PS00108">
    <property type="entry name" value="PROTEIN_KINASE_ST"/>
    <property type="match status" value="1"/>
</dbReference>
<feature type="domain" description="Death" evidence="7">
    <location>
        <begin position="984"/>
        <end position="1053"/>
    </location>
</feature>
<evidence type="ECO:0008006" key="10">
    <source>
        <dbReference type="Google" id="ProtNLM"/>
    </source>
</evidence>
<dbReference type="PROSITE" id="PS00107">
    <property type="entry name" value="PROTEIN_KINASE_ATP"/>
    <property type="match status" value="1"/>
</dbReference>
<dbReference type="SMART" id="SM00005">
    <property type="entry name" value="DEATH"/>
    <property type="match status" value="1"/>
</dbReference>
<feature type="compositionally biased region" description="Basic and acidic residues" evidence="5">
    <location>
        <begin position="728"/>
        <end position="745"/>
    </location>
</feature>
<dbReference type="SMART" id="SM00220">
    <property type="entry name" value="S_TKc"/>
    <property type="match status" value="1"/>
</dbReference>
<dbReference type="InterPro" id="IPR000488">
    <property type="entry name" value="Death_dom"/>
</dbReference>
<evidence type="ECO:0000313" key="9">
    <source>
        <dbReference type="Proteomes" id="UP000507470"/>
    </source>
</evidence>
<dbReference type="GO" id="GO:0005524">
    <property type="term" value="F:ATP binding"/>
    <property type="evidence" value="ECO:0007669"/>
    <property type="project" value="UniProtKB-UniRule"/>
</dbReference>
<dbReference type="CDD" id="cd01670">
    <property type="entry name" value="Death"/>
    <property type="match status" value="1"/>
</dbReference>
<feature type="compositionally biased region" description="Basic and acidic residues" evidence="5">
    <location>
        <begin position="870"/>
        <end position="882"/>
    </location>
</feature>
<dbReference type="GO" id="GO:0045087">
    <property type="term" value="P:innate immune response"/>
    <property type="evidence" value="ECO:0007669"/>
    <property type="project" value="UniProtKB-ARBA"/>
</dbReference>
<dbReference type="InterPro" id="IPR008271">
    <property type="entry name" value="Ser/Thr_kinase_AS"/>
</dbReference>
<dbReference type="GO" id="GO:0009893">
    <property type="term" value="P:positive regulation of metabolic process"/>
    <property type="evidence" value="ECO:0007669"/>
    <property type="project" value="UniProtKB-ARBA"/>
</dbReference>
<keyword evidence="1" id="KW-0723">Serine/threonine-protein kinase</keyword>
<feature type="region of interest" description="Disordered" evidence="5">
    <location>
        <begin position="939"/>
        <end position="969"/>
    </location>
</feature>
<evidence type="ECO:0000259" key="6">
    <source>
        <dbReference type="PROSITE" id="PS50011"/>
    </source>
</evidence>
<dbReference type="GO" id="GO:0004706">
    <property type="term" value="F:JUN kinase kinase kinase activity"/>
    <property type="evidence" value="ECO:0007669"/>
    <property type="project" value="TreeGrafter"/>
</dbReference>
<dbReference type="InterPro" id="IPR011029">
    <property type="entry name" value="DEATH-like_dom_sf"/>
</dbReference>
<feature type="compositionally biased region" description="Polar residues" evidence="5">
    <location>
        <begin position="802"/>
        <end position="817"/>
    </location>
</feature>
<dbReference type="PROSITE" id="PS50011">
    <property type="entry name" value="PROTEIN_KINASE_DOM"/>
    <property type="match status" value="1"/>
</dbReference>
<keyword evidence="1" id="KW-0418">Kinase</keyword>
<feature type="region of interest" description="Disordered" evidence="5">
    <location>
        <begin position="649"/>
        <end position="671"/>
    </location>
</feature>
<dbReference type="InterPro" id="IPR017441">
    <property type="entry name" value="Protein_kinase_ATP_BS"/>
</dbReference>
<dbReference type="Proteomes" id="UP000507470">
    <property type="component" value="Unassembled WGS sequence"/>
</dbReference>
<proteinExistence type="predicted"/>
<dbReference type="AlphaFoldDB" id="A0A6J8C0R6"/>
<feature type="domain" description="Protein kinase" evidence="6">
    <location>
        <begin position="17"/>
        <end position="287"/>
    </location>
</feature>
<dbReference type="GO" id="GO:1902533">
    <property type="term" value="P:positive regulation of intracellular signal transduction"/>
    <property type="evidence" value="ECO:0007669"/>
    <property type="project" value="UniProtKB-ARBA"/>
</dbReference>
<evidence type="ECO:0000256" key="5">
    <source>
        <dbReference type="SAM" id="MobiDB-lite"/>
    </source>
</evidence>
<dbReference type="SUPFAM" id="SSF47986">
    <property type="entry name" value="DEATH domain"/>
    <property type="match status" value="1"/>
</dbReference>
<feature type="region of interest" description="Disordered" evidence="5">
    <location>
        <begin position="793"/>
        <end position="901"/>
    </location>
</feature>
<evidence type="ECO:0000259" key="7">
    <source>
        <dbReference type="PROSITE" id="PS50017"/>
    </source>
</evidence>
<dbReference type="OrthoDB" id="4062651at2759"/>